<proteinExistence type="predicted"/>
<reference evidence="2" key="1">
    <citation type="submission" date="2022-08" db="UniProtKB">
        <authorList>
            <consortium name="EnsemblMetazoa"/>
        </authorList>
    </citation>
    <scope>IDENTIFICATION</scope>
    <source>
        <strain evidence="2">EBRO</strain>
    </source>
</reference>
<name>A0A182JDF6_ANOAO</name>
<feature type="region of interest" description="Disordered" evidence="1">
    <location>
        <begin position="322"/>
        <end position="351"/>
    </location>
</feature>
<evidence type="ECO:0000313" key="2">
    <source>
        <dbReference type="EnsemblMetazoa" id="AATE015994-PA.1"/>
    </source>
</evidence>
<dbReference type="EnsemblMetazoa" id="AATE015994-RA">
    <property type="protein sequence ID" value="AATE015994-PA.1"/>
    <property type="gene ID" value="AATE015994"/>
</dbReference>
<dbReference type="VEuPathDB" id="VectorBase:AATE015994"/>
<dbReference type="AlphaFoldDB" id="A0A182JDF6"/>
<sequence length="397" mass="41521">MMGTSEGTTELNSCYDWSGSVPPRPPAWLMTSELGMCSGPGPPSETWGPVVPPLMMTVIGQPGTSILLNDTLMMCSQGSAGTNETANLKWSKEPTATLVASYDLATNGVPCTGYPLYSTLIVCAPTWFGVNSAVNPACMSPVTRTGSSPCGPRTLTASSAAPPPLTVMTRLVSATEHTNGQPITVSPLNLMSIRCGLACSGVNDTRQRPPPTTCTWFGTSPSLIEISSWPSPAALASTRNWHGCPTTPPLTSVTWIRLESYTLAMSGPPTSEVPPIDASTMCVPTSDGTNSMRSAPLADSCVTRADTFVLLGDRTVATQSLPRIEAPGGGSTSNTAGRLAGTSRVDSPSAVSPGDDIIVCWAVGSVGLKVTSVKKRRASPVDGNVKWYHCLRRFDHA</sequence>
<evidence type="ECO:0000256" key="1">
    <source>
        <dbReference type="SAM" id="MobiDB-lite"/>
    </source>
</evidence>
<accession>A0A182JDF6</accession>
<organism evidence="2">
    <name type="scientific">Anopheles atroparvus</name>
    <name type="common">European mosquito</name>
    <dbReference type="NCBI Taxonomy" id="41427"/>
    <lineage>
        <taxon>Eukaryota</taxon>
        <taxon>Metazoa</taxon>
        <taxon>Ecdysozoa</taxon>
        <taxon>Arthropoda</taxon>
        <taxon>Hexapoda</taxon>
        <taxon>Insecta</taxon>
        <taxon>Pterygota</taxon>
        <taxon>Neoptera</taxon>
        <taxon>Endopterygota</taxon>
        <taxon>Diptera</taxon>
        <taxon>Nematocera</taxon>
        <taxon>Culicoidea</taxon>
        <taxon>Culicidae</taxon>
        <taxon>Anophelinae</taxon>
        <taxon>Anopheles</taxon>
    </lineage>
</organism>
<protein>
    <submittedName>
        <fullName evidence="2">Uncharacterized protein</fullName>
    </submittedName>
</protein>